<evidence type="ECO:0000256" key="3">
    <source>
        <dbReference type="ARBA" id="ARBA00023163"/>
    </source>
</evidence>
<organism evidence="6 7">
    <name type="scientific">Nonomuraea insulae</name>
    <dbReference type="NCBI Taxonomy" id="1616787"/>
    <lineage>
        <taxon>Bacteria</taxon>
        <taxon>Bacillati</taxon>
        <taxon>Actinomycetota</taxon>
        <taxon>Actinomycetes</taxon>
        <taxon>Streptosporangiales</taxon>
        <taxon>Streptosporangiaceae</taxon>
        <taxon>Nonomuraea</taxon>
    </lineage>
</organism>
<dbReference type="InterPro" id="IPR036390">
    <property type="entry name" value="WH_DNA-bd_sf"/>
</dbReference>
<dbReference type="CDD" id="cd00090">
    <property type="entry name" value="HTH_ARSR"/>
    <property type="match status" value="1"/>
</dbReference>
<dbReference type="Pfam" id="PF09339">
    <property type="entry name" value="HTH_IclR"/>
    <property type="match status" value="1"/>
</dbReference>
<protein>
    <submittedName>
        <fullName evidence="6">IclR family transcriptional regulator</fullName>
    </submittedName>
</protein>
<dbReference type="SUPFAM" id="SSF46785">
    <property type="entry name" value="Winged helix' DNA-binding domain"/>
    <property type="match status" value="1"/>
</dbReference>
<evidence type="ECO:0000313" key="6">
    <source>
        <dbReference type="EMBL" id="MFC5824086.1"/>
    </source>
</evidence>
<dbReference type="SUPFAM" id="SSF55781">
    <property type="entry name" value="GAF domain-like"/>
    <property type="match status" value="1"/>
</dbReference>
<dbReference type="InterPro" id="IPR011991">
    <property type="entry name" value="ArsR-like_HTH"/>
</dbReference>
<name>A0ABW1CEK0_9ACTN</name>
<dbReference type="RefSeq" id="WP_379513618.1">
    <property type="nucleotide sequence ID" value="NZ_JBHSPA010000013.1"/>
</dbReference>
<feature type="domain" description="HTH iclR-type" evidence="4">
    <location>
        <begin position="6"/>
        <end position="64"/>
    </location>
</feature>
<evidence type="ECO:0000259" key="5">
    <source>
        <dbReference type="PROSITE" id="PS51078"/>
    </source>
</evidence>
<evidence type="ECO:0000313" key="7">
    <source>
        <dbReference type="Proteomes" id="UP001596058"/>
    </source>
</evidence>
<keyword evidence="3" id="KW-0804">Transcription</keyword>
<dbReference type="Gene3D" id="3.30.450.40">
    <property type="match status" value="1"/>
</dbReference>
<dbReference type="InterPro" id="IPR014757">
    <property type="entry name" value="Tscrpt_reg_IclR_C"/>
</dbReference>
<dbReference type="Pfam" id="PF01614">
    <property type="entry name" value="IclR_C"/>
    <property type="match status" value="1"/>
</dbReference>
<dbReference type="EMBL" id="JBHSPA010000013">
    <property type="protein sequence ID" value="MFC5824086.1"/>
    <property type="molecule type" value="Genomic_DNA"/>
</dbReference>
<keyword evidence="7" id="KW-1185">Reference proteome</keyword>
<accession>A0ABW1CEK0</accession>
<keyword evidence="1" id="KW-0805">Transcription regulation</keyword>
<dbReference type="InterPro" id="IPR036388">
    <property type="entry name" value="WH-like_DNA-bd_sf"/>
</dbReference>
<evidence type="ECO:0000259" key="4">
    <source>
        <dbReference type="PROSITE" id="PS51077"/>
    </source>
</evidence>
<dbReference type="Proteomes" id="UP001596058">
    <property type="component" value="Unassembled WGS sequence"/>
</dbReference>
<sequence length="255" mass="26946">MATRLVTALARGLDILGHLASGPRTASEIAAALSLPRATTHELLKTLEAYGFVQAEGSAYALGIRLFELGNAVERSLDVVRIARRHARRVAAECGETVQVALLDGPEVVYVAKVDSEHAVKLVSTVGARLPAHLTAVGKAALAYRTEDELDRLYPAGSSLEVLTPSGIDNTDRLREVLAEVRKTGVAWDDCESNPDVRCVAAPIRDGRGGVIGGLSVSVPTYRWDATFADRLSELVTTGAAALSANLGDPTVPAR</sequence>
<evidence type="ECO:0000256" key="1">
    <source>
        <dbReference type="ARBA" id="ARBA00023015"/>
    </source>
</evidence>
<reference evidence="7" key="1">
    <citation type="journal article" date="2019" name="Int. J. Syst. Evol. Microbiol.">
        <title>The Global Catalogue of Microorganisms (GCM) 10K type strain sequencing project: providing services to taxonomists for standard genome sequencing and annotation.</title>
        <authorList>
            <consortium name="The Broad Institute Genomics Platform"/>
            <consortium name="The Broad Institute Genome Sequencing Center for Infectious Disease"/>
            <person name="Wu L."/>
            <person name="Ma J."/>
        </authorList>
    </citation>
    <scope>NUCLEOTIDE SEQUENCE [LARGE SCALE GENOMIC DNA]</scope>
    <source>
        <strain evidence="7">CCUG 53903</strain>
    </source>
</reference>
<dbReference type="SMART" id="SM00346">
    <property type="entry name" value="HTH_ICLR"/>
    <property type="match status" value="1"/>
</dbReference>
<evidence type="ECO:0000256" key="2">
    <source>
        <dbReference type="ARBA" id="ARBA00023125"/>
    </source>
</evidence>
<dbReference type="InterPro" id="IPR029016">
    <property type="entry name" value="GAF-like_dom_sf"/>
</dbReference>
<dbReference type="InterPro" id="IPR050707">
    <property type="entry name" value="HTH_MetabolicPath_Reg"/>
</dbReference>
<proteinExistence type="predicted"/>
<dbReference type="PROSITE" id="PS51077">
    <property type="entry name" value="HTH_ICLR"/>
    <property type="match status" value="1"/>
</dbReference>
<keyword evidence="2" id="KW-0238">DNA-binding</keyword>
<dbReference type="InterPro" id="IPR005471">
    <property type="entry name" value="Tscrpt_reg_IclR_N"/>
</dbReference>
<dbReference type="PROSITE" id="PS51078">
    <property type="entry name" value="ICLR_ED"/>
    <property type="match status" value="1"/>
</dbReference>
<dbReference type="Gene3D" id="1.10.10.10">
    <property type="entry name" value="Winged helix-like DNA-binding domain superfamily/Winged helix DNA-binding domain"/>
    <property type="match status" value="1"/>
</dbReference>
<gene>
    <name evidence="6" type="ORF">ACFPZ3_09520</name>
</gene>
<dbReference type="PANTHER" id="PTHR30136">
    <property type="entry name" value="HELIX-TURN-HELIX TRANSCRIPTIONAL REGULATOR, ICLR FAMILY"/>
    <property type="match status" value="1"/>
</dbReference>
<dbReference type="PANTHER" id="PTHR30136:SF2">
    <property type="entry name" value="TRANSCRIPTIONAL REGULATOR ICLR"/>
    <property type="match status" value="1"/>
</dbReference>
<comment type="caution">
    <text evidence="6">The sequence shown here is derived from an EMBL/GenBank/DDBJ whole genome shotgun (WGS) entry which is preliminary data.</text>
</comment>
<feature type="domain" description="IclR-ED" evidence="5">
    <location>
        <begin position="65"/>
        <end position="249"/>
    </location>
</feature>